<proteinExistence type="predicted"/>
<sequence>MDTAMLRERGRLRRWELALLVGVAAALLAGVWLDREQAALSDKVIRLHVIANSDTEADQALKLWVRDRILEEAAGYFQAGQTVEEAAAELTEYLPTLAEAGAQVVREAGYDYPVSASLEPNVWFPTKTYTDFSLPAGSYTALRIVIGEGEGRNWWCVVFPPLCLGSVTETVEETACTGGLTRSEVALITGETEGYVVKFKAMELWDEFKEWTGRW</sequence>
<dbReference type="AlphaFoldDB" id="A0AAW5JL04"/>
<dbReference type="RefSeq" id="WP_256304116.1">
    <property type="nucleotide sequence ID" value="NZ_JANFYS010000019.1"/>
</dbReference>
<accession>A0AAW5JL04</accession>
<comment type="caution">
    <text evidence="1">The sequence shown here is derived from an EMBL/GenBank/DDBJ whole genome shotgun (WGS) entry which is preliminary data.</text>
</comment>
<dbReference type="InterPro" id="IPR014202">
    <property type="entry name" value="Spore_II_R"/>
</dbReference>
<protein>
    <submittedName>
        <fullName evidence="1">Stage II sporulation protein R</fullName>
    </submittedName>
</protein>
<dbReference type="Pfam" id="PF09551">
    <property type="entry name" value="Spore_II_R"/>
    <property type="match status" value="1"/>
</dbReference>
<evidence type="ECO:0000313" key="1">
    <source>
        <dbReference type="EMBL" id="MCQ4770751.1"/>
    </source>
</evidence>
<organism evidence="1 2">
    <name type="scientific">Intestinimonas massiliensis</name>
    <name type="common">ex Afouda et al. 2020</name>
    <dbReference type="NCBI Taxonomy" id="1673721"/>
    <lineage>
        <taxon>Bacteria</taxon>
        <taxon>Bacillati</taxon>
        <taxon>Bacillota</taxon>
        <taxon>Clostridia</taxon>
        <taxon>Eubacteriales</taxon>
        <taxon>Intestinimonas</taxon>
    </lineage>
</organism>
<reference evidence="1" key="1">
    <citation type="submission" date="2022-06" db="EMBL/GenBank/DDBJ databases">
        <title>Isolation of gut microbiota from human fecal samples.</title>
        <authorList>
            <person name="Pamer E.G."/>
            <person name="Barat B."/>
            <person name="Waligurski E."/>
            <person name="Medina S."/>
            <person name="Paddock L."/>
            <person name="Mostad J."/>
        </authorList>
    </citation>
    <scope>NUCLEOTIDE SEQUENCE</scope>
    <source>
        <strain evidence="1">DFI.9.91</strain>
    </source>
</reference>
<dbReference type="EMBL" id="JANFYS010000019">
    <property type="protein sequence ID" value="MCQ4770751.1"/>
    <property type="molecule type" value="Genomic_DNA"/>
</dbReference>
<name>A0AAW5JL04_9FIRM</name>
<dbReference type="Proteomes" id="UP001204562">
    <property type="component" value="Unassembled WGS sequence"/>
</dbReference>
<gene>
    <name evidence="1" type="ORF">NE579_09775</name>
</gene>
<evidence type="ECO:0000313" key="2">
    <source>
        <dbReference type="Proteomes" id="UP001204562"/>
    </source>
</evidence>